<evidence type="ECO:0000256" key="4">
    <source>
        <dbReference type="SAM" id="MobiDB-lite"/>
    </source>
</evidence>
<evidence type="ECO:0000259" key="5">
    <source>
        <dbReference type="PROSITE" id="PS51186"/>
    </source>
</evidence>
<keyword evidence="1" id="KW-0479">Metal-binding</keyword>
<dbReference type="InterPro" id="IPR011011">
    <property type="entry name" value="Znf_FYVE_PHD"/>
</dbReference>
<name>A0A1V1FTL1_9NEOP</name>
<dbReference type="InterPro" id="IPR016181">
    <property type="entry name" value="Acyl_CoA_acyltransferase"/>
</dbReference>
<evidence type="ECO:0000256" key="2">
    <source>
        <dbReference type="ARBA" id="ARBA00022771"/>
    </source>
</evidence>
<dbReference type="PROSITE" id="PS01359">
    <property type="entry name" value="ZF_PHD_1"/>
    <property type="match status" value="1"/>
</dbReference>
<accession>A0A1V1FTL1</accession>
<reference evidence="6" key="1">
    <citation type="journal article" date="2017" name="PLoS ONE">
        <title>Caste-, sex-, and age-dependent expression of immune-related genes in a Japanese subterranean termite, Reticulitermes speratus.</title>
        <authorList>
            <person name="Mitaka Y."/>
            <person name="Kobayashi K."/>
            <person name="Matsuura K."/>
        </authorList>
    </citation>
    <scope>NUCLEOTIDE SEQUENCE</scope>
    <source>
        <tissue evidence="6">Whole body</tissue>
    </source>
</reference>
<dbReference type="GO" id="GO:0008270">
    <property type="term" value="F:zinc ion binding"/>
    <property type="evidence" value="ECO:0007669"/>
    <property type="project" value="UniProtKB-KW"/>
</dbReference>
<dbReference type="PANTHER" id="PTHR20916:SF26">
    <property type="entry name" value="CYSTEINE-RICH PROTEIN 2-BINDING PROTEIN"/>
    <property type="match status" value="1"/>
</dbReference>
<protein>
    <submittedName>
        <fullName evidence="6">Putative cysteine-rich protein 7 isoform A</fullName>
    </submittedName>
</protein>
<dbReference type="SUPFAM" id="SSF57903">
    <property type="entry name" value="FYVE/PHD zinc finger"/>
    <property type="match status" value="1"/>
</dbReference>
<dbReference type="FunFam" id="3.40.630.30:FF:000013">
    <property type="entry name" value="cysteine-rich protein 2-binding protein-like"/>
    <property type="match status" value="1"/>
</dbReference>
<dbReference type="SUPFAM" id="SSF55729">
    <property type="entry name" value="Acyl-CoA N-acyltransferases (Nat)"/>
    <property type="match status" value="1"/>
</dbReference>
<dbReference type="PANTHER" id="PTHR20916">
    <property type="entry name" value="CYSTEINE AND GLYCINE-RICH PROTEIN 2 BINDING PROTEIN"/>
    <property type="match status" value="1"/>
</dbReference>
<feature type="compositionally biased region" description="Polar residues" evidence="4">
    <location>
        <begin position="217"/>
        <end position="233"/>
    </location>
</feature>
<dbReference type="PROSITE" id="PS51186">
    <property type="entry name" value="GNAT"/>
    <property type="match status" value="1"/>
</dbReference>
<dbReference type="Gene3D" id="3.40.630.30">
    <property type="match status" value="1"/>
</dbReference>
<dbReference type="Pfam" id="PF00583">
    <property type="entry name" value="Acetyltransf_1"/>
    <property type="match status" value="1"/>
</dbReference>
<dbReference type="InterPro" id="IPR019786">
    <property type="entry name" value="Zinc_finger_PHD-type_CS"/>
</dbReference>
<keyword evidence="3" id="KW-0862">Zinc</keyword>
<sequence>MSECAYCLRKDSESYLTCEECRRKVHLRCLKSGWVPGGLRGDVFYKFICHNCSAFEREEFTRLKMPWINLIILTLHNLHHRSEGMSRLGYFHWKMHICSFIERHWNILFGSSVKKKRSWMGTVSGTLSHYSPTYFRSGSEELRESGWWKLALNMAPELLMQQHMQLSVEKKKFGVASQLKVQDVTPSLSKPPPSGSSCQESMPSVVHVPHTVPPDESSLSAYDDTSSVELNNAGSERETGTSSSSGRTSAVDTNASYYNSWAFLKASDNMYSRAYVEPSETLSDYLFADEDEECSDVDVDIEGVDICPTSQGFRDLGDLLPQQEDACSDKLAVNADMKVEPTESNHLKQEMKEEVVDNLIQSAVEEEVSDEEVDALDTFKPVPPTSVSLFTITKGSSQVLTASDAYEETNVRCLPMSEYEEFQLLKQLRRVPAMVDVPGAVRRLYRKLCVRQLKRERGMALFNLDDIRRGRWASGVTRPVRPVLGDVRILDRYQCASISACEEETSSGRCTFILRLMGQGEASCFYSPYTRRLLKPYIRRDMETTPPWLRLLGEIQAKANRNIPHWRPLRRHPIDYSYVRPQHISSINSLCREFFYPGIDLTECLQYPDFSCVVLYKKLVVGFAFMVPDVGLTEAYISFLFTRPEWRRAGIATFMLYHLIQTCMGKDVTLHVSATNPALILYQKFGFKVEEFVQDFYDKYFPADSKDCKHALFLRLSR</sequence>
<organism evidence="6">
    <name type="scientific">Reticulitermes speratus</name>
    <dbReference type="NCBI Taxonomy" id="60591"/>
    <lineage>
        <taxon>Eukaryota</taxon>
        <taxon>Metazoa</taxon>
        <taxon>Ecdysozoa</taxon>
        <taxon>Arthropoda</taxon>
        <taxon>Hexapoda</taxon>
        <taxon>Insecta</taxon>
        <taxon>Pterygota</taxon>
        <taxon>Neoptera</taxon>
        <taxon>Polyneoptera</taxon>
        <taxon>Dictyoptera</taxon>
        <taxon>Blattodea</taxon>
        <taxon>Blattoidea</taxon>
        <taxon>Termitoidae</taxon>
        <taxon>Rhinotermitidae</taxon>
        <taxon>Reticulitermes</taxon>
        <taxon>Frontotermes</taxon>
    </lineage>
</organism>
<dbReference type="GO" id="GO:0004402">
    <property type="term" value="F:histone acetyltransferase activity"/>
    <property type="evidence" value="ECO:0007669"/>
    <property type="project" value="TreeGrafter"/>
</dbReference>
<dbReference type="CDD" id="cd15489">
    <property type="entry name" value="PHD_SF"/>
    <property type="match status" value="1"/>
</dbReference>
<dbReference type="CDD" id="cd04301">
    <property type="entry name" value="NAT_SF"/>
    <property type="match status" value="1"/>
</dbReference>
<gene>
    <name evidence="6" type="primary">CRP7A</name>
</gene>
<evidence type="ECO:0000256" key="3">
    <source>
        <dbReference type="ARBA" id="ARBA00022833"/>
    </source>
</evidence>
<evidence type="ECO:0000256" key="1">
    <source>
        <dbReference type="ARBA" id="ARBA00022723"/>
    </source>
</evidence>
<feature type="domain" description="N-acetyltransferase" evidence="5">
    <location>
        <begin position="574"/>
        <end position="718"/>
    </location>
</feature>
<dbReference type="InterPro" id="IPR000182">
    <property type="entry name" value="GNAT_dom"/>
</dbReference>
<feature type="compositionally biased region" description="Low complexity" evidence="4">
    <location>
        <begin position="240"/>
        <end position="249"/>
    </location>
</feature>
<dbReference type="EMBL" id="FX985442">
    <property type="protein sequence ID" value="BAX07455.1"/>
    <property type="molecule type" value="mRNA"/>
</dbReference>
<evidence type="ECO:0000313" key="6">
    <source>
        <dbReference type="EMBL" id="BAX07455.1"/>
    </source>
</evidence>
<feature type="region of interest" description="Disordered" evidence="4">
    <location>
        <begin position="184"/>
        <end position="250"/>
    </location>
</feature>
<dbReference type="AlphaFoldDB" id="A0A1V1FTL1"/>
<dbReference type="Gene3D" id="3.90.980.20">
    <property type="match status" value="1"/>
</dbReference>
<proteinExistence type="evidence at transcript level"/>
<keyword evidence="2" id="KW-0863">Zinc-finger</keyword>